<dbReference type="KEGG" id="kbi:30210044"/>
<protein>
    <submittedName>
        <fullName evidence="1">Uncharacterized protein</fullName>
    </submittedName>
</protein>
<dbReference type="EMBL" id="CP144545">
    <property type="protein sequence ID" value="WVW85054.1"/>
    <property type="molecule type" value="Genomic_DNA"/>
</dbReference>
<keyword evidence="3" id="KW-1185">Reference proteome</keyword>
<dbReference type="RefSeq" id="XP_019045256.1">
    <property type="nucleotide sequence ID" value="XM_019192259.1"/>
</dbReference>
<gene>
    <name evidence="1" type="ORF">I302_05645</name>
    <name evidence="2" type="ORF">I302_107090</name>
</gene>
<reference evidence="2" key="2">
    <citation type="submission" date="2013-07" db="EMBL/GenBank/DDBJ databases">
        <authorList>
            <consortium name="The Broad Institute Genome Sequencing Platform"/>
            <person name="Cuomo C."/>
            <person name="Litvintseva A."/>
            <person name="Chen Y."/>
            <person name="Heitman J."/>
            <person name="Sun S."/>
            <person name="Springer D."/>
            <person name="Dromer F."/>
            <person name="Young S.K."/>
            <person name="Zeng Q."/>
            <person name="Gargeya S."/>
            <person name="Fitzgerald M."/>
            <person name="Abouelleil A."/>
            <person name="Alvarado L."/>
            <person name="Berlin A.M."/>
            <person name="Chapman S.B."/>
            <person name="Dewar J."/>
            <person name="Goldberg J."/>
            <person name="Griggs A."/>
            <person name="Gujja S."/>
            <person name="Hansen M."/>
            <person name="Howarth C."/>
            <person name="Imamovic A."/>
            <person name="Larimer J."/>
            <person name="McCowan C."/>
            <person name="Murphy C."/>
            <person name="Pearson M."/>
            <person name="Priest M."/>
            <person name="Roberts A."/>
            <person name="Saif S."/>
            <person name="Shea T."/>
            <person name="Sykes S."/>
            <person name="Wortman J."/>
            <person name="Nusbaum C."/>
            <person name="Birren B."/>
        </authorList>
    </citation>
    <scope>NUCLEOTIDE SEQUENCE</scope>
    <source>
        <strain evidence="2">CBS 10118</strain>
    </source>
</reference>
<dbReference type="EMBL" id="KI894022">
    <property type="protein sequence ID" value="OCF24186.1"/>
    <property type="molecule type" value="Genomic_DNA"/>
</dbReference>
<evidence type="ECO:0000313" key="2">
    <source>
        <dbReference type="EMBL" id="WVW85054.1"/>
    </source>
</evidence>
<evidence type="ECO:0000313" key="1">
    <source>
        <dbReference type="EMBL" id="OCF24186.1"/>
    </source>
</evidence>
<evidence type="ECO:0000313" key="3">
    <source>
        <dbReference type="Proteomes" id="UP000092730"/>
    </source>
</evidence>
<accession>A0A1B9FZJ0</accession>
<dbReference type="OrthoDB" id="3222594at2759"/>
<dbReference type="GeneID" id="30210044"/>
<name>A0A1B9FZJ0_9TREE</name>
<reference evidence="1" key="3">
    <citation type="submission" date="2014-01" db="EMBL/GenBank/DDBJ databases">
        <title>Evolution of pathogenesis and genome organization in the Tremellales.</title>
        <authorList>
            <person name="Cuomo C."/>
            <person name="Litvintseva A."/>
            <person name="Heitman J."/>
            <person name="Chen Y."/>
            <person name="Sun S."/>
            <person name="Springer D."/>
            <person name="Dromer F."/>
            <person name="Young S."/>
            <person name="Zeng Q."/>
            <person name="Chapman S."/>
            <person name="Gujja S."/>
            <person name="Saif S."/>
            <person name="Birren B."/>
        </authorList>
    </citation>
    <scope>NUCLEOTIDE SEQUENCE</scope>
    <source>
        <strain evidence="1">CBS 10118</strain>
    </source>
</reference>
<proteinExistence type="predicted"/>
<organism evidence="1">
    <name type="scientific">Kwoniella bestiolae CBS 10118</name>
    <dbReference type="NCBI Taxonomy" id="1296100"/>
    <lineage>
        <taxon>Eukaryota</taxon>
        <taxon>Fungi</taxon>
        <taxon>Dikarya</taxon>
        <taxon>Basidiomycota</taxon>
        <taxon>Agaricomycotina</taxon>
        <taxon>Tremellomycetes</taxon>
        <taxon>Tremellales</taxon>
        <taxon>Cryptococcaceae</taxon>
        <taxon>Kwoniella</taxon>
    </lineage>
</organism>
<reference evidence="1" key="1">
    <citation type="submission" date="2013-07" db="EMBL/GenBank/DDBJ databases">
        <title>The Genome Sequence of Cryptococcus bestiolae CBS10118.</title>
        <authorList>
            <consortium name="The Broad Institute Genome Sequencing Platform"/>
            <person name="Cuomo C."/>
            <person name="Litvintseva A."/>
            <person name="Chen Y."/>
            <person name="Heitman J."/>
            <person name="Sun S."/>
            <person name="Springer D."/>
            <person name="Dromer F."/>
            <person name="Young S.K."/>
            <person name="Zeng Q."/>
            <person name="Gargeya S."/>
            <person name="Fitzgerald M."/>
            <person name="Abouelleil A."/>
            <person name="Alvarado L."/>
            <person name="Berlin A.M."/>
            <person name="Chapman S.B."/>
            <person name="Dewar J."/>
            <person name="Goldberg J."/>
            <person name="Griggs A."/>
            <person name="Gujja S."/>
            <person name="Hansen M."/>
            <person name="Howarth C."/>
            <person name="Imamovic A."/>
            <person name="Larimer J."/>
            <person name="McCowan C."/>
            <person name="Murphy C."/>
            <person name="Pearson M."/>
            <person name="Priest M."/>
            <person name="Roberts A."/>
            <person name="Saif S."/>
            <person name="Shea T."/>
            <person name="Sykes S."/>
            <person name="Wortman J."/>
            <person name="Nusbaum C."/>
            <person name="Birren B."/>
        </authorList>
    </citation>
    <scope>NUCLEOTIDE SEQUENCE [LARGE SCALE GENOMIC DNA]</scope>
    <source>
        <strain evidence="1">CBS 10118</strain>
    </source>
</reference>
<reference evidence="2" key="4">
    <citation type="submission" date="2024-02" db="EMBL/GenBank/DDBJ databases">
        <title>Comparative genomics of Cryptococcus and Kwoniella reveals pathogenesis evolution and contrasting modes of karyotype evolution via chromosome fusion or intercentromeric recombination.</title>
        <authorList>
            <person name="Coelho M.A."/>
            <person name="David-Palma M."/>
            <person name="Shea T."/>
            <person name="Bowers K."/>
            <person name="McGinley-Smith S."/>
            <person name="Mohammad A.W."/>
            <person name="Gnirke A."/>
            <person name="Yurkov A.M."/>
            <person name="Nowrousian M."/>
            <person name="Sun S."/>
            <person name="Cuomo C.A."/>
            <person name="Heitman J."/>
        </authorList>
    </citation>
    <scope>NUCLEOTIDE SEQUENCE</scope>
    <source>
        <strain evidence="2">CBS 10118</strain>
    </source>
</reference>
<dbReference type="AlphaFoldDB" id="A0A1B9FZJ0"/>
<dbReference type="VEuPathDB" id="FungiDB:I302_05645"/>
<sequence length="230" mass="25677">MSILGSDKNTDSVLEAAHGAGHKVQLDSAEVLTKGDTRAAELYNSLPSLEAALNSLKRVNFDEFLADVSDLLAPYGDGFGLSLIHRHFDLLTDEMMVENGDTMKPVFASAQDYVKVCEKRWDREGRAYEYSIEEQNPVPSKLLEDFRRVVPADASLGLYSRRGDDESVQWVEFTNDDQRCHWLVPRTEEIEGAPQTAWYSKDGRPLTRGCGSTCVSNGKKGGVIKKNRRC</sequence>
<dbReference type="Proteomes" id="UP000092730">
    <property type="component" value="Chromosome 5"/>
</dbReference>